<keyword evidence="2" id="KW-1185">Reference proteome</keyword>
<accession>A0ABW7STX6</accession>
<comment type="caution">
    <text evidence="1">The sequence shown here is derived from an EMBL/GenBank/DDBJ whole genome shotgun (WGS) entry which is preliminary data.</text>
</comment>
<proteinExistence type="predicted"/>
<sequence length="367" mass="40989">MQILDRTVEDQADKLYQLILSAPPPSVASTRSNRLQFAVDALPAVHPSPAVFRKMVHLSVDNVSSNYSVSDRCPTIFQPDSLFGMFEADKVLWALMTGRHDYRERVGNLITQELLDLCKGRPWYSNSASLLLAVMSRHRPLEGSTPIMDYSDDAEKEASPWVQLFSGQCPPNVEELSASHFVGHPLYNSQIDHSPLENLIRKCFDGTYDFSATLLARQMERTFISADQRLGLTNSAKAHFIPGSDTPTLLPFLELDESPGNTPLMRFDKHLLTSIPVECRGLVLLGVLPLLESMVEELTRGSGRLDGLTSTLVTHLIKARAEGEGIFMHHVRSNLRNLQLAERVEEFVVAWLDRDVSVLQPPERASA</sequence>
<evidence type="ECO:0000313" key="2">
    <source>
        <dbReference type="Proteomes" id="UP001611075"/>
    </source>
</evidence>
<name>A0ABW7STX6_9ACTN</name>
<dbReference type="EMBL" id="JBIRPU010000048">
    <property type="protein sequence ID" value="MFI0797159.1"/>
    <property type="molecule type" value="Genomic_DNA"/>
</dbReference>
<evidence type="ECO:0000313" key="1">
    <source>
        <dbReference type="EMBL" id="MFI0797159.1"/>
    </source>
</evidence>
<dbReference type="Proteomes" id="UP001611075">
    <property type="component" value="Unassembled WGS sequence"/>
</dbReference>
<protein>
    <submittedName>
        <fullName evidence="1">Uncharacterized protein</fullName>
    </submittedName>
</protein>
<gene>
    <name evidence="1" type="ORF">ACH4OY_31445</name>
</gene>
<reference evidence="1 2" key="1">
    <citation type="submission" date="2024-10" db="EMBL/GenBank/DDBJ databases">
        <title>The Natural Products Discovery Center: Release of the First 8490 Sequenced Strains for Exploring Actinobacteria Biosynthetic Diversity.</title>
        <authorList>
            <person name="Kalkreuter E."/>
            <person name="Kautsar S.A."/>
            <person name="Yang D."/>
            <person name="Bader C.D."/>
            <person name="Teijaro C.N."/>
            <person name="Fluegel L."/>
            <person name="Davis C.M."/>
            <person name="Simpson J.R."/>
            <person name="Lauterbach L."/>
            <person name="Steele A.D."/>
            <person name="Gui C."/>
            <person name="Meng S."/>
            <person name="Li G."/>
            <person name="Viehrig K."/>
            <person name="Ye F."/>
            <person name="Su P."/>
            <person name="Kiefer A.F."/>
            <person name="Nichols A."/>
            <person name="Cepeda A.J."/>
            <person name="Yan W."/>
            <person name="Fan B."/>
            <person name="Jiang Y."/>
            <person name="Adhikari A."/>
            <person name="Zheng C.-J."/>
            <person name="Schuster L."/>
            <person name="Cowan T.M."/>
            <person name="Smanski M.J."/>
            <person name="Chevrette M.G."/>
            <person name="De Carvalho L.P.S."/>
            <person name="Shen B."/>
        </authorList>
    </citation>
    <scope>NUCLEOTIDE SEQUENCE [LARGE SCALE GENOMIC DNA]</scope>
    <source>
        <strain evidence="1 2">NPDC021253</strain>
    </source>
</reference>
<organism evidence="1 2">
    <name type="scientific">Micromonospora rubida</name>
    <dbReference type="NCBI Taxonomy" id="2697657"/>
    <lineage>
        <taxon>Bacteria</taxon>
        <taxon>Bacillati</taxon>
        <taxon>Actinomycetota</taxon>
        <taxon>Actinomycetes</taxon>
        <taxon>Micromonosporales</taxon>
        <taxon>Micromonosporaceae</taxon>
        <taxon>Micromonospora</taxon>
    </lineage>
</organism>
<dbReference type="RefSeq" id="WP_396685922.1">
    <property type="nucleotide sequence ID" value="NZ_JBIRPU010000048.1"/>
</dbReference>